<evidence type="ECO:0000313" key="3">
    <source>
        <dbReference type="Proteomes" id="UP000219048"/>
    </source>
</evidence>
<evidence type="ECO:0000256" key="1">
    <source>
        <dbReference type="SAM" id="Phobius"/>
    </source>
</evidence>
<dbReference type="Proteomes" id="UP000219048">
    <property type="component" value="Unassembled WGS sequence"/>
</dbReference>
<name>A0A285MX94_9FLAO</name>
<evidence type="ECO:0000313" key="2">
    <source>
        <dbReference type="EMBL" id="SNZ01167.1"/>
    </source>
</evidence>
<accession>A0A285MX94</accession>
<dbReference type="InterPro" id="IPR013901">
    <property type="entry name" value="Anthrone_oxy"/>
</dbReference>
<proteinExistence type="predicted"/>
<reference evidence="3" key="1">
    <citation type="submission" date="2017-09" db="EMBL/GenBank/DDBJ databases">
        <authorList>
            <person name="Varghese N."/>
            <person name="Submissions S."/>
        </authorList>
    </citation>
    <scope>NUCLEOTIDE SEQUENCE [LARGE SCALE GENOMIC DNA]</scope>
    <source>
        <strain evidence="3">DSM 25885</strain>
    </source>
</reference>
<dbReference type="Pfam" id="PF08592">
    <property type="entry name" value="Anthrone_oxy"/>
    <property type="match status" value="1"/>
</dbReference>
<gene>
    <name evidence="2" type="ORF">SAMN06265377_3000</name>
</gene>
<keyword evidence="1" id="KW-1133">Transmembrane helix</keyword>
<keyword evidence="1" id="KW-0812">Transmembrane</keyword>
<dbReference type="EMBL" id="OBEH01000004">
    <property type="protein sequence ID" value="SNZ01167.1"/>
    <property type="molecule type" value="Genomic_DNA"/>
</dbReference>
<dbReference type="AlphaFoldDB" id="A0A285MX94"/>
<organism evidence="2 3">
    <name type="scientific">Flagellimonas pacifica</name>
    <dbReference type="NCBI Taxonomy" id="1247520"/>
    <lineage>
        <taxon>Bacteria</taxon>
        <taxon>Pseudomonadati</taxon>
        <taxon>Bacteroidota</taxon>
        <taxon>Flavobacteriia</taxon>
        <taxon>Flavobacteriales</taxon>
        <taxon>Flavobacteriaceae</taxon>
        <taxon>Flagellimonas</taxon>
    </lineage>
</organism>
<keyword evidence="1" id="KW-0472">Membrane</keyword>
<keyword evidence="3" id="KW-1185">Reference proteome</keyword>
<protein>
    <recommendedName>
        <fullName evidence="4">DUF1772 domain-containing protein</fullName>
    </recommendedName>
</protein>
<feature type="transmembrane region" description="Helical" evidence="1">
    <location>
        <begin position="50"/>
        <end position="70"/>
    </location>
</feature>
<feature type="transmembrane region" description="Helical" evidence="1">
    <location>
        <begin position="126"/>
        <end position="147"/>
    </location>
</feature>
<feature type="transmembrane region" description="Helical" evidence="1">
    <location>
        <begin position="77"/>
        <end position="98"/>
    </location>
</feature>
<sequence>MIQVISIACLGAFAGAMIMLNTAILSFWKKAAPEDFLDWYADYASGIMDATGPLVMSSLILPLVCFFLVIKNKQSRIYWIISFSLSVIIMIITMGYFVGVNTSFAEQSIELVQIKETLDTWGRNHLIRISLAFASALFAGIGLVKYLPKNK</sequence>
<evidence type="ECO:0008006" key="4">
    <source>
        <dbReference type="Google" id="ProtNLM"/>
    </source>
</evidence>